<keyword evidence="2" id="KW-1185">Reference proteome</keyword>
<dbReference type="Proteomes" id="UP000001986">
    <property type="component" value="Chromosome"/>
</dbReference>
<gene>
    <name evidence="1" type="ordered locus">CBO2388</name>
</gene>
<dbReference type="HOGENOM" id="CLU_169504_0_0_9"/>
<dbReference type="PATRIC" id="fig|413999.7.peg.2365"/>
<evidence type="ECO:0000313" key="2">
    <source>
        <dbReference type="Proteomes" id="UP000001986"/>
    </source>
</evidence>
<dbReference type="EMBL" id="AM412317">
    <property type="protein sequence ID" value="CAL83935.1"/>
    <property type="molecule type" value="Genomic_DNA"/>
</dbReference>
<name>A5I4G3_CLOBH</name>
<sequence length="115" mass="13420">MNKKIKTTDLNLNVSTGTMIYVDIDIFRFLYDQEIYCITVEVLDGENYEFLEEINLEKDKSNLDHNDLKKFALNWIFENVEIVKEAPEIPAQEQYEFTPSTSEGICTGELCRKPD</sequence>
<dbReference type="GeneID" id="5186643"/>
<reference evidence="1 2" key="1">
    <citation type="journal article" date="2007" name="Genome Res.">
        <title>Genome sequence of a proteolytic (Group I) Clostridium botulinum strain Hall A and comparative analysis of the clostridial genomes.</title>
        <authorList>
            <person name="Sebaihia M."/>
            <person name="Peck M.W."/>
            <person name="Minton N.P."/>
            <person name="Thomson N.R."/>
            <person name="Holden M.T.G."/>
            <person name="Mitchell W.J."/>
            <person name="Carter A.T."/>
            <person name="Bentley S.D."/>
            <person name="Mason D.R."/>
            <person name="Crossman L."/>
            <person name="Paul C.J."/>
            <person name="Ivens A."/>
            <person name="Wells-Bennik M.H.J."/>
            <person name="Davis I.J."/>
            <person name="Cerdeno-Tarraga A.M."/>
            <person name="Churcher C."/>
            <person name="Quail M.A."/>
            <person name="Chillingworth T."/>
            <person name="Feltwell T."/>
            <person name="Fraser A."/>
            <person name="Goodhead I."/>
            <person name="Hance Z."/>
            <person name="Jagels K."/>
            <person name="Larke N."/>
            <person name="Maddison M."/>
            <person name="Moule S."/>
            <person name="Mungall K."/>
            <person name="Norbertczak H."/>
            <person name="Rabbinowitsch E."/>
            <person name="Sanders M."/>
            <person name="Simmonds M."/>
            <person name="White B."/>
            <person name="Whithead S."/>
            <person name="Parkhill J."/>
        </authorList>
    </citation>
    <scope>NUCLEOTIDE SEQUENCE [LARGE SCALE GENOMIC DNA]</scope>
    <source>
        <strain evidence="2">Hall / ATCC 3502 / NCTC 13319 / Type A [Sanger]</strain>
    </source>
</reference>
<evidence type="ECO:0000313" key="1">
    <source>
        <dbReference type="EMBL" id="CAL83935.1"/>
    </source>
</evidence>
<dbReference type="KEGG" id="cbo:CBO2388"/>
<proteinExistence type="predicted"/>
<protein>
    <submittedName>
        <fullName evidence="1">Hypothetical phage protein</fullName>
    </submittedName>
</protein>
<accession>A5I4G3</accession>
<dbReference type="AlphaFoldDB" id="A5I4G3"/>
<organism evidence="1 2">
    <name type="scientific">Clostridium botulinum (strain Hall / ATCC 3502 / NCTC 13319 / Type A)</name>
    <dbReference type="NCBI Taxonomy" id="441771"/>
    <lineage>
        <taxon>Bacteria</taxon>
        <taxon>Bacillati</taxon>
        <taxon>Bacillota</taxon>
        <taxon>Clostridia</taxon>
        <taxon>Eubacteriales</taxon>
        <taxon>Clostridiaceae</taxon>
        <taxon>Clostridium</taxon>
    </lineage>
</organism>